<evidence type="ECO:0000313" key="7">
    <source>
        <dbReference type="EMBL" id="SPO07617.1"/>
    </source>
</evidence>
<proteinExistence type="predicted"/>
<dbReference type="AlphaFoldDB" id="A0AAE8N971"/>
<feature type="transmembrane region" description="Helical" evidence="6">
    <location>
        <begin position="96"/>
        <end position="116"/>
    </location>
</feature>
<evidence type="ECO:0000256" key="2">
    <source>
        <dbReference type="ARBA" id="ARBA00022692"/>
    </source>
</evidence>
<dbReference type="PANTHER" id="PTHR23502:SF38">
    <property type="entry name" value="POLYAMINE TRANSPORTER 4"/>
    <property type="match status" value="1"/>
</dbReference>
<feature type="transmembrane region" description="Helical" evidence="6">
    <location>
        <begin position="340"/>
        <end position="360"/>
    </location>
</feature>
<keyword evidence="4 6" id="KW-0472">Membrane</keyword>
<sequence length="378" mass="42105">MTTVDTNQPRLELGAVQPENGVEETGARPTTDAKTAVGSDPEAVPNPDHWDWDSDPHNPYNWPNQRKFRQLLMLSTAAFTAPIIGSFVVARKGWRWTQWTLIFFAVVAILASLAASETYHPNLKRRRAKQLGLPVAEREPLKARIGMFLTIALLRPLHMMFTEPIVGLICLYVACEFATLFTFFAAVPFIFRSVYDFSMEQQGLVFISIVVGCILGAVTVLICNVVLYLPRARRHPPREVPPEYRLYPAMIGSVGLPVGLFWLAWTARKDISWASPTVAIAIFAWGNLCVFVATIQYITDVYIGSTVASAGSANSLARYGLAGAFPLFAIQLYTRLGISWATSLLGFIALALLPVPWAFFRWGKALRRMSKYETAQDK</sequence>
<feature type="transmembrane region" description="Helical" evidence="6">
    <location>
        <begin position="165"/>
        <end position="191"/>
    </location>
</feature>
<protein>
    <submittedName>
        <fullName evidence="7">Related to TPO4 - Proposed vacuolar polyamine transporter</fullName>
    </submittedName>
</protein>
<feature type="region of interest" description="Disordered" evidence="5">
    <location>
        <begin position="1"/>
        <end position="57"/>
    </location>
</feature>
<evidence type="ECO:0000313" key="8">
    <source>
        <dbReference type="Proteomes" id="UP001187682"/>
    </source>
</evidence>
<dbReference type="GO" id="GO:0000297">
    <property type="term" value="F:spermine transmembrane transporter activity"/>
    <property type="evidence" value="ECO:0007669"/>
    <property type="project" value="TreeGrafter"/>
</dbReference>
<dbReference type="GO" id="GO:0005886">
    <property type="term" value="C:plasma membrane"/>
    <property type="evidence" value="ECO:0007669"/>
    <property type="project" value="TreeGrafter"/>
</dbReference>
<reference evidence="7" key="1">
    <citation type="submission" date="2018-03" db="EMBL/GenBank/DDBJ databases">
        <authorList>
            <person name="Guldener U."/>
        </authorList>
    </citation>
    <scope>NUCLEOTIDE SEQUENCE</scope>
</reference>
<comment type="caution">
    <text evidence="7">The sequence shown here is derived from an EMBL/GenBank/DDBJ whole genome shotgun (WGS) entry which is preliminary data.</text>
</comment>
<feature type="transmembrane region" description="Helical" evidence="6">
    <location>
        <begin position="247"/>
        <end position="265"/>
    </location>
</feature>
<dbReference type="Proteomes" id="UP001187682">
    <property type="component" value="Unassembled WGS sequence"/>
</dbReference>
<dbReference type="Pfam" id="PF07690">
    <property type="entry name" value="MFS_1"/>
    <property type="match status" value="1"/>
</dbReference>
<feature type="transmembrane region" description="Helical" evidence="6">
    <location>
        <begin position="203"/>
        <end position="227"/>
    </location>
</feature>
<keyword evidence="3 6" id="KW-1133">Transmembrane helix</keyword>
<accession>A0AAE8N971</accession>
<evidence type="ECO:0000256" key="1">
    <source>
        <dbReference type="ARBA" id="ARBA00004141"/>
    </source>
</evidence>
<comment type="subcellular location">
    <subcellularLocation>
        <location evidence="1">Membrane</location>
        <topology evidence="1">Multi-pass membrane protein</topology>
    </subcellularLocation>
</comment>
<feature type="transmembrane region" description="Helical" evidence="6">
    <location>
        <begin position="271"/>
        <end position="295"/>
    </location>
</feature>
<dbReference type="Gene3D" id="1.20.1250.20">
    <property type="entry name" value="MFS general substrate transporter like domains"/>
    <property type="match status" value="1"/>
</dbReference>
<dbReference type="GO" id="GO:0015606">
    <property type="term" value="F:spermidine transmembrane transporter activity"/>
    <property type="evidence" value="ECO:0007669"/>
    <property type="project" value="TreeGrafter"/>
</dbReference>
<name>A0AAE8N971_9PEZI</name>
<keyword evidence="8" id="KW-1185">Reference proteome</keyword>
<evidence type="ECO:0000256" key="4">
    <source>
        <dbReference type="ARBA" id="ARBA00023136"/>
    </source>
</evidence>
<feature type="transmembrane region" description="Helical" evidence="6">
    <location>
        <begin position="316"/>
        <end position="334"/>
    </location>
</feature>
<evidence type="ECO:0000256" key="3">
    <source>
        <dbReference type="ARBA" id="ARBA00022989"/>
    </source>
</evidence>
<gene>
    <name evidence="7" type="ORF">DNG_10312</name>
</gene>
<dbReference type="InterPro" id="IPR011701">
    <property type="entry name" value="MFS"/>
</dbReference>
<dbReference type="SUPFAM" id="SSF103473">
    <property type="entry name" value="MFS general substrate transporter"/>
    <property type="match status" value="1"/>
</dbReference>
<dbReference type="PANTHER" id="PTHR23502">
    <property type="entry name" value="MAJOR FACILITATOR SUPERFAMILY"/>
    <property type="match status" value="1"/>
</dbReference>
<organism evidence="7 8">
    <name type="scientific">Cephalotrichum gorgonifer</name>
    <dbReference type="NCBI Taxonomy" id="2041049"/>
    <lineage>
        <taxon>Eukaryota</taxon>
        <taxon>Fungi</taxon>
        <taxon>Dikarya</taxon>
        <taxon>Ascomycota</taxon>
        <taxon>Pezizomycotina</taxon>
        <taxon>Sordariomycetes</taxon>
        <taxon>Hypocreomycetidae</taxon>
        <taxon>Microascales</taxon>
        <taxon>Microascaceae</taxon>
        <taxon>Cephalotrichum</taxon>
    </lineage>
</organism>
<feature type="transmembrane region" description="Helical" evidence="6">
    <location>
        <begin position="71"/>
        <end position="90"/>
    </location>
</feature>
<evidence type="ECO:0000256" key="5">
    <source>
        <dbReference type="SAM" id="MobiDB-lite"/>
    </source>
</evidence>
<dbReference type="InterPro" id="IPR036259">
    <property type="entry name" value="MFS_trans_sf"/>
</dbReference>
<keyword evidence="2 6" id="KW-0812">Transmembrane</keyword>
<evidence type="ECO:0000256" key="6">
    <source>
        <dbReference type="SAM" id="Phobius"/>
    </source>
</evidence>
<dbReference type="EMBL" id="ONZQ02000022">
    <property type="protein sequence ID" value="SPO07617.1"/>
    <property type="molecule type" value="Genomic_DNA"/>
</dbReference>